<dbReference type="CDD" id="cd00167">
    <property type="entry name" value="SANT"/>
    <property type="match status" value="1"/>
</dbReference>
<dbReference type="Proteomes" id="UP000030854">
    <property type="component" value="Unassembled WGS sequence"/>
</dbReference>
<dbReference type="STRING" id="52586.A0A0B1PBG4"/>
<dbReference type="EMBL" id="JNVN01000974">
    <property type="protein sequence ID" value="KHJ34266.1"/>
    <property type="molecule type" value="Genomic_DNA"/>
</dbReference>
<evidence type="ECO:0008006" key="4">
    <source>
        <dbReference type="Google" id="ProtNLM"/>
    </source>
</evidence>
<organism evidence="2 3">
    <name type="scientific">Uncinula necator</name>
    <name type="common">Grape powdery mildew</name>
    <dbReference type="NCBI Taxonomy" id="52586"/>
    <lineage>
        <taxon>Eukaryota</taxon>
        <taxon>Fungi</taxon>
        <taxon>Dikarya</taxon>
        <taxon>Ascomycota</taxon>
        <taxon>Pezizomycotina</taxon>
        <taxon>Leotiomycetes</taxon>
        <taxon>Erysiphales</taxon>
        <taxon>Erysiphaceae</taxon>
        <taxon>Erysiphe</taxon>
    </lineage>
</organism>
<dbReference type="OMA" id="SAPRDNM"/>
<keyword evidence="3" id="KW-1185">Reference proteome</keyword>
<dbReference type="AlphaFoldDB" id="A0A0B1PBG4"/>
<evidence type="ECO:0000313" key="3">
    <source>
        <dbReference type="Proteomes" id="UP000030854"/>
    </source>
</evidence>
<dbReference type="OrthoDB" id="5399305at2759"/>
<reference evidence="2 3" key="1">
    <citation type="journal article" date="2014" name="BMC Genomics">
        <title>Adaptive genomic structural variation in the grape powdery mildew pathogen, Erysiphe necator.</title>
        <authorList>
            <person name="Jones L."/>
            <person name="Riaz S."/>
            <person name="Morales-Cruz A."/>
            <person name="Amrine K.C."/>
            <person name="McGuire B."/>
            <person name="Gubler W.D."/>
            <person name="Walker M.A."/>
            <person name="Cantu D."/>
        </authorList>
    </citation>
    <scope>NUCLEOTIDE SEQUENCE [LARGE SCALE GENOMIC DNA]</scope>
    <source>
        <strain evidence="3">c</strain>
    </source>
</reference>
<name>A0A0B1PBG4_UNCNE</name>
<feature type="region of interest" description="Disordered" evidence="1">
    <location>
        <begin position="91"/>
        <end position="112"/>
    </location>
</feature>
<feature type="compositionally biased region" description="Low complexity" evidence="1">
    <location>
        <begin position="99"/>
        <end position="110"/>
    </location>
</feature>
<proteinExistence type="predicted"/>
<gene>
    <name evidence="2" type="ORF">EV44_g2543</name>
</gene>
<sequence>MLSSTIFMLPMNEPGLVAQNHMNSIDVTEQNMYEAQKNRKQPLTGGIRAWSKEEEVYLLQARLQKIPYRHIATHLKKTELACRLHYHHLSHGNRRKKASSASPSSSPSSPLVKNIAPLSLEQSGYMALQPQSSPPNYFAPGRQGVQLPSASTLISRSDLGQTPRNFDHILPRPYQSYSSVKNFECSEPLQLDTEMNSHQIDISHINSERLSQIYEKHRTSFWNIIASEYGPGSSPLLLEKVWKRDTQIEYPPSPCVSPNASSFYGGTSQGDNQKYPVQTQQAIALENRGSVNISDLLGIDANPRSPEEREMIKRMEERREIMV</sequence>
<evidence type="ECO:0000256" key="1">
    <source>
        <dbReference type="SAM" id="MobiDB-lite"/>
    </source>
</evidence>
<dbReference type="InterPro" id="IPR001005">
    <property type="entry name" value="SANT/Myb"/>
</dbReference>
<protein>
    <recommendedName>
        <fullName evidence="4">Myb-like domain-containing protein</fullName>
    </recommendedName>
</protein>
<accession>A0A0B1PBG4</accession>
<evidence type="ECO:0000313" key="2">
    <source>
        <dbReference type="EMBL" id="KHJ34266.1"/>
    </source>
</evidence>
<comment type="caution">
    <text evidence="2">The sequence shown here is derived from an EMBL/GenBank/DDBJ whole genome shotgun (WGS) entry which is preliminary data.</text>
</comment>
<dbReference type="HOGENOM" id="CLU_042560_0_0_1"/>